<dbReference type="Proteomes" id="UP001140502">
    <property type="component" value="Unassembled WGS sequence"/>
</dbReference>
<feature type="region of interest" description="Disordered" evidence="1">
    <location>
        <begin position="265"/>
        <end position="312"/>
    </location>
</feature>
<sequence>MSASHSNATTPAVENGDWASKADPFLITPATSPGANRSAGVGQDECDGGRDHDAPVGGLLKFADVPSQLSQLPFNPGSTDPSSTHAPDPNPIPNSSLLTSSSSAIDTTTTFLNSPATTSSTTNTTPAASAAVTPATTTKTTTIALLTDPTPTSPLPPPSGIRKTSPGLAARLKALGFGSQKPSTPPTTPHHLDNIGRLDEEQLRQLDEKHQAGSVKSVIARRGRPWKGAGALSSSKPAAHDPAFDLPPFRVDDNDSIVTLLPEIRTPEPLDMDTQKYRLPDHTNGNGTKVTLDTRREHLERSTCPPSPDDGC</sequence>
<feature type="compositionally biased region" description="Low complexity" evidence="1">
    <location>
        <begin position="95"/>
        <end position="150"/>
    </location>
</feature>
<dbReference type="OrthoDB" id="5559380at2759"/>
<feature type="region of interest" description="Disordered" evidence="1">
    <location>
        <begin position="1"/>
        <end position="165"/>
    </location>
</feature>
<dbReference type="EMBL" id="JAPEUR010000240">
    <property type="protein sequence ID" value="KAJ4314095.1"/>
    <property type="molecule type" value="Genomic_DNA"/>
</dbReference>
<feature type="compositionally biased region" description="Basic and acidic residues" evidence="1">
    <location>
        <begin position="292"/>
        <end position="301"/>
    </location>
</feature>
<protein>
    <submittedName>
        <fullName evidence="2">Uncharacterized protein</fullName>
    </submittedName>
</protein>
<feature type="non-terminal residue" evidence="2">
    <location>
        <position position="312"/>
    </location>
</feature>
<comment type="caution">
    <text evidence="2">The sequence shown here is derived from an EMBL/GenBank/DDBJ whole genome shotgun (WGS) entry which is preliminary data.</text>
</comment>
<evidence type="ECO:0000313" key="3">
    <source>
        <dbReference type="Proteomes" id="UP001140502"/>
    </source>
</evidence>
<keyword evidence="3" id="KW-1185">Reference proteome</keyword>
<name>A0A9W8W6Z8_9HYPO</name>
<feature type="compositionally biased region" description="Polar residues" evidence="1">
    <location>
        <begin position="1"/>
        <end position="12"/>
    </location>
</feature>
<gene>
    <name evidence="2" type="ORF">N0V84_009087</name>
</gene>
<reference evidence="2" key="1">
    <citation type="submission" date="2022-10" db="EMBL/GenBank/DDBJ databases">
        <title>Tapping the CABI collections for fungal endophytes: first genome assemblies for Collariella, Neodidymelliopsis, Ascochyta clinopodiicola, Didymella pomorum, Didymosphaeria variabile, Neocosmospora piperis and Neocucurbitaria cava.</title>
        <authorList>
            <person name="Hill R."/>
        </authorList>
    </citation>
    <scope>NUCLEOTIDE SEQUENCE</scope>
    <source>
        <strain evidence="2">IMI 366586</strain>
    </source>
</reference>
<proteinExistence type="predicted"/>
<dbReference type="AlphaFoldDB" id="A0A9W8W6Z8"/>
<organism evidence="2 3">
    <name type="scientific">Fusarium piperis</name>
    <dbReference type="NCBI Taxonomy" id="1435070"/>
    <lineage>
        <taxon>Eukaryota</taxon>
        <taxon>Fungi</taxon>
        <taxon>Dikarya</taxon>
        <taxon>Ascomycota</taxon>
        <taxon>Pezizomycotina</taxon>
        <taxon>Sordariomycetes</taxon>
        <taxon>Hypocreomycetidae</taxon>
        <taxon>Hypocreales</taxon>
        <taxon>Nectriaceae</taxon>
        <taxon>Fusarium</taxon>
        <taxon>Fusarium solani species complex</taxon>
    </lineage>
</organism>
<evidence type="ECO:0000313" key="2">
    <source>
        <dbReference type="EMBL" id="KAJ4314095.1"/>
    </source>
</evidence>
<evidence type="ECO:0000256" key="1">
    <source>
        <dbReference type="SAM" id="MobiDB-lite"/>
    </source>
</evidence>
<feature type="compositionally biased region" description="Basic and acidic residues" evidence="1">
    <location>
        <begin position="265"/>
        <end position="281"/>
    </location>
</feature>
<accession>A0A9W8W6Z8</accession>
<feature type="region of interest" description="Disordered" evidence="1">
    <location>
        <begin position="227"/>
        <end position="247"/>
    </location>
</feature>
<feature type="compositionally biased region" description="Polar residues" evidence="1">
    <location>
        <begin position="67"/>
        <end position="85"/>
    </location>
</feature>